<name>A0A2M4B3D9_9DIPT</name>
<protein>
    <submittedName>
        <fullName evidence="1">Putative secreted protein</fullName>
    </submittedName>
</protein>
<evidence type="ECO:0000313" key="1">
    <source>
        <dbReference type="EMBL" id="MBW47566.1"/>
    </source>
</evidence>
<sequence>MAPALPPLALATPWVVGSSVSILMLTDSTLIELFSFIVTVHPDNRSFSMLYSFSIVRIGGPGSSSLIFEMNRITCRSIPASLKISSMLMSEILLSFITRMPWIMRRRFGSGGWALYFFTSSFSIESDVSTGILIGVFIVHVSPLAGV</sequence>
<dbReference type="AlphaFoldDB" id="A0A2M4B3D9"/>
<proteinExistence type="predicted"/>
<organism evidence="1">
    <name type="scientific">Anopheles triannulatus</name>
    <dbReference type="NCBI Taxonomy" id="58253"/>
    <lineage>
        <taxon>Eukaryota</taxon>
        <taxon>Metazoa</taxon>
        <taxon>Ecdysozoa</taxon>
        <taxon>Arthropoda</taxon>
        <taxon>Hexapoda</taxon>
        <taxon>Insecta</taxon>
        <taxon>Pterygota</taxon>
        <taxon>Neoptera</taxon>
        <taxon>Endopterygota</taxon>
        <taxon>Diptera</taxon>
        <taxon>Nematocera</taxon>
        <taxon>Culicoidea</taxon>
        <taxon>Culicidae</taxon>
        <taxon>Anophelinae</taxon>
        <taxon>Anopheles</taxon>
    </lineage>
</organism>
<accession>A0A2M4B3D9</accession>
<dbReference type="EMBL" id="GGFK01014245">
    <property type="protein sequence ID" value="MBW47566.1"/>
    <property type="molecule type" value="Transcribed_RNA"/>
</dbReference>
<reference evidence="1" key="1">
    <citation type="submission" date="2018-01" db="EMBL/GenBank/DDBJ databases">
        <title>An insight into the sialome of Amazonian anophelines.</title>
        <authorList>
            <person name="Ribeiro J.M."/>
            <person name="Scarpassa V."/>
            <person name="Calvo E."/>
        </authorList>
    </citation>
    <scope>NUCLEOTIDE SEQUENCE</scope>
    <source>
        <tissue evidence="1">Salivary glands</tissue>
    </source>
</reference>